<dbReference type="GO" id="GO:0031146">
    <property type="term" value="P:SCF-dependent proteasomal ubiquitin-dependent protein catabolic process"/>
    <property type="evidence" value="ECO:0007669"/>
    <property type="project" value="TreeGrafter"/>
</dbReference>
<dbReference type="SUPFAM" id="SSF52047">
    <property type="entry name" value="RNI-like"/>
    <property type="match status" value="1"/>
</dbReference>
<dbReference type="Gene3D" id="3.80.10.10">
    <property type="entry name" value="Ribonuclease Inhibitor"/>
    <property type="match status" value="1"/>
</dbReference>
<keyword evidence="2" id="KW-1185">Reference proteome</keyword>
<dbReference type="Proteomes" id="UP001177003">
    <property type="component" value="Chromosome 4"/>
</dbReference>
<dbReference type="GO" id="GO:0019005">
    <property type="term" value="C:SCF ubiquitin ligase complex"/>
    <property type="evidence" value="ECO:0007669"/>
    <property type="project" value="TreeGrafter"/>
</dbReference>
<name>A0AA36E2G7_LACSI</name>
<dbReference type="InterPro" id="IPR032675">
    <property type="entry name" value="LRR_dom_sf"/>
</dbReference>
<protein>
    <submittedName>
        <fullName evidence="1">Uncharacterized protein</fullName>
    </submittedName>
</protein>
<organism evidence="1 2">
    <name type="scientific">Lactuca saligna</name>
    <name type="common">Willowleaf lettuce</name>
    <dbReference type="NCBI Taxonomy" id="75948"/>
    <lineage>
        <taxon>Eukaryota</taxon>
        <taxon>Viridiplantae</taxon>
        <taxon>Streptophyta</taxon>
        <taxon>Embryophyta</taxon>
        <taxon>Tracheophyta</taxon>
        <taxon>Spermatophyta</taxon>
        <taxon>Magnoliopsida</taxon>
        <taxon>eudicotyledons</taxon>
        <taxon>Gunneridae</taxon>
        <taxon>Pentapetalae</taxon>
        <taxon>asterids</taxon>
        <taxon>campanulids</taxon>
        <taxon>Asterales</taxon>
        <taxon>Asteraceae</taxon>
        <taxon>Cichorioideae</taxon>
        <taxon>Cichorieae</taxon>
        <taxon>Lactucinae</taxon>
        <taxon>Lactuca</taxon>
    </lineage>
</organism>
<dbReference type="AlphaFoldDB" id="A0AA36E2G7"/>
<dbReference type="EMBL" id="OX465080">
    <property type="protein sequence ID" value="CAI9279823.1"/>
    <property type="molecule type" value="Genomic_DNA"/>
</dbReference>
<gene>
    <name evidence="1" type="ORF">LSALG_LOCUS19600</name>
</gene>
<dbReference type="PANTHER" id="PTHR13318">
    <property type="entry name" value="PARTNER OF PAIRED, ISOFORM B-RELATED"/>
    <property type="match status" value="1"/>
</dbReference>
<sequence length="116" mass="13186">MISVKNLYNGQCFVLLIVGSENIRTMRLFRCSKDWDGVLKLVMNNINGLNEVHLERFQVTDVGLASLSNCVNLEILHLIKTLECTNLGLASMAEKCKLMRKLSIDRWKKTGLTMKV</sequence>
<dbReference type="PANTHER" id="PTHR13318:SF277">
    <property type="entry name" value="LEUCINE-RICH REPEAT DOMAIN SUPERFAMILY, F-BOX-LIKE DOMAIN SUPERFAMILY"/>
    <property type="match status" value="1"/>
</dbReference>
<reference evidence="1" key="1">
    <citation type="submission" date="2023-04" db="EMBL/GenBank/DDBJ databases">
        <authorList>
            <person name="Vijverberg K."/>
            <person name="Xiong W."/>
            <person name="Schranz E."/>
        </authorList>
    </citation>
    <scope>NUCLEOTIDE SEQUENCE</scope>
</reference>
<accession>A0AA36E2G7</accession>
<evidence type="ECO:0000313" key="2">
    <source>
        <dbReference type="Proteomes" id="UP001177003"/>
    </source>
</evidence>
<proteinExistence type="predicted"/>
<evidence type="ECO:0000313" key="1">
    <source>
        <dbReference type="EMBL" id="CAI9279823.1"/>
    </source>
</evidence>